<protein>
    <submittedName>
        <fullName evidence="1">Uncharacterized protein</fullName>
    </submittedName>
</protein>
<proteinExistence type="predicted"/>
<evidence type="ECO:0000313" key="2">
    <source>
        <dbReference type="Proteomes" id="UP001642464"/>
    </source>
</evidence>
<gene>
    <name evidence="1" type="ORF">SCF082_LOCUS40337</name>
</gene>
<keyword evidence="2" id="KW-1185">Reference proteome</keyword>
<accession>A0ABP0QBA4</accession>
<dbReference type="Proteomes" id="UP001642464">
    <property type="component" value="Unassembled WGS sequence"/>
</dbReference>
<sequence>MDTGTYTIESSIGAVTLAASRSTRSVKGWGTGADVSFGASLGASPLVISSQNSRFGADGGWARITAVWKGRAHVEIDEDQACDKERTHPAERVSLFGASGPCVF</sequence>
<evidence type="ECO:0000313" key="1">
    <source>
        <dbReference type="EMBL" id="CAK9085130.1"/>
    </source>
</evidence>
<comment type="caution">
    <text evidence="1">The sequence shown here is derived from an EMBL/GenBank/DDBJ whole genome shotgun (WGS) entry which is preliminary data.</text>
</comment>
<organism evidence="1 2">
    <name type="scientific">Durusdinium trenchii</name>
    <dbReference type="NCBI Taxonomy" id="1381693"/>
    <lineage>
        <taxon>Eukaryota</taxon>
        <taxon>Sar</taxon>
        <taxon>Alveolata</taxon>
        <taxon>Dinophyceae</taxon>
        <taxon>Suessiales</taxon>
        <taxon>Symbiodiniaceae</taxon>
        <taxon>Durusdinium</taxon>
    </lineage>
</organism>
<name>A0ABP0QBA4_9DINO</name>
<dbReference type="EMBL" id="CAXAMM010039249">
    <property type="protein sequence ID" value="CAK9085130.1"/>
    <property type="molecule type" value="Genomic_DNA"/>
</dbReference>
<reference evidence="1 2" key="1">
    <citation type="submission" date="2024-02" db="EMBL/GenBank/DDBJ databases">
        <authorList>
            <person name="Chen Y."/>
            <person name="Shah S."/>
            <person name="Dougan E. K."/>
            <person name="Thang M."/>
            <person name="Chan C."/>
        </authorList>
    </citation>
    <scope>NUCLEOTIDE SEQUENCE [LARGE SCALE GENOMIC DNA]</scope>
</reference>